<feature type="domain" description="Secretin/TonB short N-terminal" evidence="17">
    <location>
        <begin position="76"/>
        <end position="127"/>
    </location>
</feature>
<evidence type="ECO:0000256" key="8">
    <source>
        <dbReference type="ARBA" id="ARBA00023004"/>
    </source>
</evidence>
<evidence type="ECO:0000256" key="15">
    <source>
        <dbReference type="PROSITE-ProRule" id="PRU10144"/>
    </source>
</evidence>
<dbReference type="Pfam" id="PF00593">
    <property type="entry name" value="TonB_dep_Rec_b-barrel"/>
    <property type="match status" value="1"/>
</dbReference>
<keyword evidence="19" id="KW-1185">Reference proteome</keyword>
<keyword evidence="12 18" id="KW-0675">Receptor</keyword>
<gene>
    <name evidence="18" type="ORF">DD235_11885</name>
</gene>
<evidence type="ECO:0000256" key="6">
    <source>
        <dbReference type="ARBA" id="ARBA00022692"/>
    </source>
</evidence>
<dbReference type="SUPFAM" id="SSF56935">
    <property type="entry name" value="Porins"/>
    <property type="match status" value="1"/>
</dbReference>
<keyword evidence="5" id="KW-0410">Iron transport</keyword>
<keyword evidence="9" id="KW-0406">Ion transport</keyword>
<dbReference type="InterPro" id="IPR010917">
    <property type="entry name" value="TonB_rcpt_CS"/>
</dbReference>
<organism evidence="18 19">
    <name type="scientific">Corticimicrobacter populi</name>
    <dbReference type="NCBI Taxonomy" id="2175229"/>
    <lineage>
        <taxon>Bacteria</taxon>
        <taxon>Pseudomonadati</taxon>
        <taxon>Pseudomonadota</taxon>
        <taxon>Betaproteobacteria</taxon>
        <taxon>Burkholderiales</taxon>
        <taxon>Alcaligenaceae</taxon>
        <taxon>Corticimicrobacter</taxon>
    </lineage>
</organism>
<accession>A0A2V1K0D0</accession>
<dbReference type="PANTHER" id="PTHR32552:SF74">
    <property type="entry name" value="HYDROXAMATE SIDEROPHORE RECEPTOR FHUE"/>
    <property type="match status" value="1"/>
</dbReference>
<dbReference type="Pfam" id="PF07715">
    <property type="entry name" value="Plug"/>
    <property type="match status" value="1"/>
</dbReference>
<comment type="similarity">
    <text evidence="2 14 16">Belongs to the TonB-dependent receptor family.</text>
</comment>
<keyword evidence="11 14" id="KW-0472">Membrane</keyword>
<dbReference type="NCBIfam" id="TIGR01783">
    <property type="entry name" value="TonB-siderophor"/>
    <property type="match status" value="1"/>
</dbReference>
<dbReference type="CDD" id="cd01347">
    <property type="entry name" value="ligand_gated_channel"/>
    <property type="match status" value="1"/>
</dbReference>
<evidence type="ECO:0000256" key="13">
    <source>
        <dbReference type="ARBA" id="ARBA00023237"/>
    </source>
</evidence>
<comment type="caution">
    <text evidence="18">The sequence shown here is derived from an EMBL/GenBank/DDBJ whole genome shotgun (WGS) entry which is preliminary data.</text>
</comment>
<evidence type="ECO:0000256" key="4">
    <source>
        <dbReference type="ARBA" id="ARBA00022452"/>
    </source>
</evidence>
<dbReference type="Gene3D" id="2.170.130.10">
    <property type="entry name" value="TonB-dependent receptor, plug domain"/>
    <property type="match status" value="1"/>
</dbReference>
<proteinExistence type="inferred from homology"/>
<dbReference type="GO" id="GO:0015344">
    <property type="term" value="F:siderophore uptake transmembrane transporter activity"/>
    <property type="evidence" value="ECO:0007669"/>
    <property type="project" value="TreeGrafter"/>
</dbReference>
<evidence type="ECO:0000256" key="9">
    <source>
        <dbReference type="ARBA" id="ARBA00023065"/>
    </source>
</evidence>
<evidence type="ECO:0000256" key="11">
    <source>
        <dbReference type="ARBA" id="ARBA00023136"/>
    </source>
</evidence>
<evidence type="ECO:0000256" key="5">
    <source>
        <dbReference type="ARBA" id="ARBA00022496"/>
    </source>
</evidence>
<dbReference type="GO" id="GO:0038023">
    <property type="term" value="F:signaling receptor activity"/>
    <property type="evidence" value="ECO:0007669"/>
    <property type="project" value="InterPro"/>
</dbReference>
<evidence type="ECO:0000256" key="1">
    <source>
        <dbReference type="ARBA" id="ARBA00004571"/>
    </source>
</evidence>
<dbReference type="InterPro" id="IPR010105">
    <property type="entry name" value="TonB_sidphr_rcpt"/>
</dbReference>
<dbReference type="InterPro" id="IPR037066">
    <property type="entry name" value="Plug_dom_sf"/>
</dbReference>
<dbReference type="InterPro" id="IPR039426">
    <property type="entry name" value="TonB-dep_rcpt-like"/>
</dbReference>
<dbReference type="InterPro" id="IPR000531">
    <property type="entry name" value="Beta-barrel_TonB"/>
</dbReference>
<protein>
    <submittedName>
        <fullName evidence="18">TonB-dependent siderophore receptor</fullName>
    </submittedName>
</protein>
<dbReference type="RefSeq" id="WP_109062319.1">
    <property type="nucleotide sequence ID" value="NZ_QETA01000005.1"/>
</dbReference>
<dbReference type="AlphaFoldDB" id="A0A2V1K0D0"/>
<dbReference type="InterPro" id="IPR011662">
    <property type="entry name" value="Secretin/TonB_short_N"/>
</dbReference>
<dbReference type="PROSITE" id="PS52016">
    <property type="entry name" value="TONB_DEPENDENT_REC_3"/>
    <property type="match status" value="1"/>
</dbReference>
<dbReference type="Pfam" id="PF07660">
    <property type="entry name" value="STN"/>
    <property type="match status" value="1"/>
</dbReference>
<keyword evidence="7" id="KW-0732">Signal</keyword>
<dbReference type="SMART" id="SM00965">
    <property type="entry name" value="STN"/>
    <property type="match status" value="1"/>
</dbReference>
<keyword evidence="6 14" id="KW-0812">Transmembrane</keyword>
<dbReference type="GO" id="GO:0015891">
    <property type="term" value="P:siderophore transport"/>
    <property type="evidence" value="ECO:0007669"/>
    <property type="project" value="InterPro"/>
</dbReference>
<evidence type="ECO:0000256" key="16">
    <source>
        <dbReference type="RuleBase" id="RU003357"/>
    </source>
</evidence>
<keyword evidence="4 14" id="KW-1134">Transmembrane beta strand</keyword>
<keyword evidence="3 14" id="KW-0813">Transport</keyword>
<comment type="subcellular location">
    <subcellularLocation>
        <location evidence="1 14">Cell outer membrane</location>
        <topology evidence="1 14">Multi-pass membrane protein</topology>
    </subcellularLocation>
</comment>
<sequence length="817" mass="89205">MQPSPQCPATNIYPPFALSALGVGLSLVVAALALPAPVQAQQPMPIRDSVQGLLLLDFAAAPLGQSLNALAQQAGVQILYAGTLTAGKHAPAVQGHYSVAGALRLLLADSGLVASARDARTFIVTQQEDGTVQALDTVTVRGAVSAVTEGSRSYTTGSTRSATKLDLSIRETPQSISVVTRQQMDDQNMRSLTDAVVATPGISLYGSGPRRLGFYARGFSIENVMTDGVPTAYSISLGAGLVADPDLSMYDHVEVVRGATGLMQGAGNPSASINLVRKRPTAERQVRLAIDAGSWDNYRAETDLSGRLNESGSVRGRAVAAYRNSGDFRDYVKHEYSTLYAIGEADLSSDTTLSAGFSWQNNRNDDSWGGLAAADSTGRDLGLSRSTYLGNDWEYWNQKTSGVFADLEHRLDNGWALRMAATATQSTLDYLGTYLYRNETTGGINQSRSGGYVYKVRQHSYDAYASGPFELLGRSHELVAGLSSRRARTNTEGGSGGTVAENIDVENWDWRSIPRPETAITYTADNKREQNSLYLTTRLSLSEPLTMILGGRLDWYDYDDVQKGTGYKVTRNLTKYAGLVYDLDARHSVYASYTDIFQPQGNYDVDGNLLDPVIGKNYEIGVKGEYFGGRLNASAALYRIEQERLAMLLADQAACPTYPTSSCYAASGLVRSQGIDLEVQGALISSLELSAGYTWSDREYRKDANPSRIGQRYATYLPEHQFKLGVLYHLNDRWRVGGSMAWQSRIYEKEGDYDFVQKAYMVMNLMAGWRAAKSLEVQVNVNNLFDKTYYTGIQGSSYPNQVYGAPRNVMLTARYGF</sequence>
<evidence type="ECO:0000259" key="17">
    <source>
        <dbReference type="SMART" id="SM00965"/>
    </source>
</evidence>
<feature type="short sequence motif" description="TonB C-terminal box" evidence="15">
    <location>
        <begin position="800"/>
        <end position="817"/>
    </location>
</feature>
<dbReference type="GO" id="GO:0009279">
    <property type="term" value="C:cell outer membrane"/>
    <property type="evidence" value="ECO:0007669"/>
    <property type="project" value="UniProtKB-SubCell"/>
</dbReference>
<evidence type="ECO:0000256" key="14">
    <source>
        <dbReference type="PROSITE-ProRule" id="PRU01360"/>
    </source>
</evidence>
<dbReference type="Gene3D" id="2.40.170.20">
    <property type="entry name" value="TonB-dependent receptor, beta-barrel domain"/>
    <property type="match status" value="1"/>
</dbReference>
<dbReference type="Proteomes" id="UP000245212">
    <property type="component" value="Unassembled WGS sequence"/>
</dbReference>
<evidence type="ECO:0000256" key="10">
    <source>
        <dbReference type="ARBA" id="ARBA00023077"/>
    </source>
</evidence>
<dbReference type="Gene3D" id="3.55.50.30">
    <property type="match status" value="1"/>
</dbReference>
<dbReference type="FunFam" id="2.170.130.10:FF:000010">
    <property type="entry name" value="Ferripyoverdine receptor"/>
    <property type="match status" value="1"/>
</dbReference>
<evidence type="ECO:0000313" key="19">
    <source>
        <dbReference type="Proteomes" id="UP000245212"/>
    </source>
</evidence>
<dbReference type="InterPro" id="IPR036942">
    <property type="entry name" value="Beta-barrel_TonB_sf"/>
</dbReference>
<evidence type="ECO:0000256" key="2">
    <source>
        <dbReference type="ARBA" id="ARBA00009810"/>
    </source>
</evidence>
<evidence type="ECO:0000256" key="7">
    <source>
        <dbReference type="ARBA" id="ARBA00022729"/>
    </source>
</evidence>
<reference evidence="19" key="1">
    <citation type="submission" date="2018-05" db="EMBL/GenBank/DDBJ databases">
        <authorList>
            <person name="Li Y."/>
        </authorList>
    </citation>
    <scope>NUCLEOTIDE SEQUENCE [LARGE SCALE GENOMIC DNA]</scope>
    <source>
        <strain evidence="19">3d-2-2</strain>
    </source>
</reference>
<keyword evidence="8" id="KW-0408">Iron</keyword>
<evidence type="ECO:0000313" key="18">
    <source>
        <dbReference type="EMBL" id="PWF22079.1"/>
    </source>
</evidence>
<keyword evidence="13 14" id="KW-0998">Cell outer membrane</keyword>
<keyword evidence="10 16" id="KW-0798">TonB box</keyword>
<evidence type="ECO:0000256" key="3">
    <source>
        <dbReference type="ARBA" id="ARBA00022448"/>
    </source>
</evidence>
<dbReference type="EMBL" id="QETA01000005">
    <property type="protein sequence ID" value="PWF22079.1"/>
    <property type="molecule type" value="Genomic_DNA"/>
</dbReference>
<name>A0A2V1K0D0_9BURK</name>
<dbReference type="PANTHER" id="PTHR32552">
    <property type="entry name" value="FERRICHROME IRON RECEPTOR-RELATED"/>
    <property type="match status" value="1"/>
</dbReference>
<evidence type="ECO:0000256" key="12">
    <source>
        <dbReference type="ARBA" id="ARBA00023170"/>
    </source>
</evidence>
<dbReference type="PROSITE" id="PS01156">
    <property type="entry name" value="TONB_DEPENDENT_REC_2"/>
    <property type="match status" value="1"/>
</dbReference>
<dbReference type="InterPro" id="IPR012910">
    <property type="entry name" value="Plug_dom"/>
</dbReference>